<reference evidence="6" key="1">
    <citation type="submission" date="2019-06" db="EMBL/GenBank/DDBJ databases">
        <authorList>
            <person name="Broberg M."/>
        </authorList>
    </citation>
    <scope>NUCLEOTIDE SEQUENCE [LARGE SCALE GENOMIC DNA]</scope>
</reference>
<dbReference type="PROSITE" id="PS50088">
    <property type="entry name" value="ANK_REPEAT"/>
    <property type="match status" value="3"/>
</dbReference>
<feature type="repeat" description="ANK" evidence="3">
    <location>
        <begin position="236"/>
        <end position="268"/>
    </location>
</feature>
<keyword evidence="6" id="KW-1185">Reference proteome</keyword>
<organism evidence="5 6">
    <name type="scientific">Clonostachys byssicola</name>
    <dbReference type="NCBI Taxonomy" id="160290"/>
    <lineage>
        <taxon>Eukaryota</taxon>
        <taxon>Fungi</taxon>
        <taxon>Dikarya</taxon>
        <taxon>Ascomycota</taxon>
        <taxon>Pezizomycotina</taxon>
        <taxon>Sordariomycetes</taxon>
        <taxon>Hypocreomycetidae</taxon>
        <taxon>Hypocreales</taxon>
        <taxon>Bionectriaceae</taxon>
        <taxon>Clonostachys</taxon>
    </lineage>
</organism>
<dbReference type="PANTHER" id="PTHR24171">
    <property type="entry name" value="ANKYRIN REPEAT DOMAIN-CONTAINING PROTEIN 39-RELATED"/>
    <property type="match status" value="1"/>
</dbReference>
<feature type="compositionally biased region" description="Basic and acidic residues" evidence="4">
    <location>
        <begin position="408"/>
        <end position="422"/>
    </location>
</feature>
<dbReference type="Pfam" id="PF12796">
    <property type="entry name" value="Ank_2"/>
    <property type="match status" value="2"/>
</dbReference>
<protein>
    <recommendedName>
        <fullName evidence="7">Ankyrin repeat protein</fullName>
    </recommendedName>
</protein>
<accession>A0A9N9UAH3</accession>
<dbReference type="InterPro" id="IPR036770">
    <property type="entry name" value="Ankyrin_rpt-contain_sf"/>
</dbReference>
<evidence type="ECO:0000256" key="3">
    <source>
        <dbReference type="PROSITE-ProRule" id="PRU00023"/>
    </source>
</evidence>
<gene>
    <name evidence="5" type="ORF">CBYS24578_00008418</name>
</gene>
<feature type="region of interest" description="Disordered" evidence="4">
    <location>
        <begin position="536"/>
        <end position="596"/>
    </location>
</feature>
<dbReference type="SUPFAM" id="SSF48403">
    <property type="entry name" value="Ankyrin repeat"/>
    <property type="match status" value="1"/>
</dbReference>
<keyword evidence="2 3" id="KW-0040">ANK repeat</keyword>
<feature type="compositionally biased region" description="Polar residues" evidence="4">
    <location>
        <begin position="543"/>
        <end position="567"/>
    </location>
</feature>
<feature type="compositionally biased region" description="Basic and acidic residues" evidence="4">
    <location>
        <begin position="1"/>
        <end position="22"/>
    </location>
</feature>
<dbReference type="OrthoDB" id="341259at2759"/>
<comment type="caution">
    <text evidence="5">The sequence shown here is derived from an EMBL/GenBank/DDBJ whole genome shotgun (WGS) entry which is preliminary data.</text>
</comment>
<reference evidence="5 6" key="2">
    <citation type="submission" date="2021-10" db="EMBL/GenBank/DDBJ databases">
        <authorList>
            <person name="Piombo E."/>
        </authorList>
    </citation>
    <scope>NUCLEOTIDE SEQUENCE [LARGE SCALE GENOMIC DNA]</scope>
</reference>
<feature type="repeat" description="ANK" evidence="3">
    <location>
        <begin position="203"/>
        <end position="235"/>
    </location>
</feature>
<name>A0A9N9UAH3_9HYPO</name>
<feature type="repeat" description="ANK" evidence="3">
    <location>
        <begin position="70"/>
        <end position="102"/>
    </location>
</feature>
<dbReference type="SMART" id="SM00248">
    <property type="entry name" value="ANK"/>
    <property type="match status" value="6"/>
</dbReference>
<dbReference type="PROSITE" id="PS50297">
    <property type="entry name" value="ANK_REP_REGION"/>
    <property type="match status" value="2"/>
</dbReference>
<evidence type="ECO:0000256" key="1">
    <source>
        <dbReference type="ARBA" id="ARBA00022737"/>
    </source>
</evidence>
<dbReference type="AlphaFoldDB" id="A0A9N9UAH3"/>
<dbReference type="Gene3D" id="1.25.40.20">
    <property type="entry name" value="Ankyrin repeat-containing domain"/>
    <property type="match status" value="2"/>
</dbReference>
<keyword evidence="1" id="KW-0677">Repeat</keyword>
<dbReference type="EMBL" id="CABFNO020001379">
    <property type="protein sequence ID" value="CAG9983907.1"/>
    <property type="molecule type" value="Genomic_DNA"/>
</dbReference>
<proteinExistence type="predicted"/>
<sequence length="768" mass="85370">MEHQPEQESEHQPDYDPEHRSEQSQQADARYSAQPPTAEDILEAAKSTDRDQLLRLLDHNGADINIKSQDGLTALHLAILSRDLVAMETLLEVGSDIEAQAPGETWPLLMATKSGDVDMVTTLLKHSGNLAPNYLGIQSLSRAILDGDIELARILIDYGTETYGEEFDLNELLSDAVLTTPSRVGTIKLLLDRGADPDWFYNNFATVLHSASAKGDLGTMKTLLDAGGKVDIRDFNGATPLFETVALDDLAPARLLLQHGANTHIWNSDGKSVIDLAESHPEMLELLQTDTVFQGPRMKPNMNEQPEESFTMLRPALPPTWGERAKLVACHGFDATIVDFFTGGEREQMIPKRASVHELLYSHGPEAIRSQLDGRRPDFTWYHLPSNNTLIRRLAAEKGTISKEMYEDTKEELELPHSENQKSRPSAGPLSTLRPQCRRVLSHIVTSPENGSDDCIVSFVPFLHAETYGGYERMAKAMKRTWKRNRDRFVIRLGAGHRQGPSIENPTSPPTRMGLLGHARSGWMEQLKEMLTGRPANLRPHTESSGTVSNGQNVSGGPEMNRSTANVRITEDGNEERGVSENAVYPPGSPAKISNEVNRELVNSFQDERLSIPSNDKGSDKAASQIPKSLTRETNKPATPKSQEILDDNGKTSRSNKSVPAMEPGQMSSMANRQLDAAGTRKTEKERIPPPTKNLNEHLIKGYYKPGTLGVQPRRTLDQYVYADRETLAHRDDDQVVYRYTKEHPSVGPPRIFMVDQLWLWILGKGAL</sequence>
<evidence type="ECO:0000256" key="4">
    <source>
        <dbReference type="SAM" id="MobiDB-lite"/>
    </source>
</evidence>
<evidence type="ECO:0000256" key="2">
    <source>
        <dbReference type="ARBA" id="ARBA00023043"/>
    </source>
</evidence>
<feature type="region of interest" description="Disordered" evidence="4">
    <location>
        <begin position="609"/>
        <end position="697"/>
    </location>
</feature>
<evidence type="ECO:0000313" key="5">
    <source>
        <dbReference type="EMBL" id="CAG9983907.1"/>
    </source>
</evidence>
<feature type="compositionally biased region" description="Basic and acidic residues" evidence="4">
    <location>
        <begin position="569"/>
        <end position="579"/>
    </location>
</feature>
<dbReference type="Proteomes" id="UP000754883">
    <property type="component" value="Unassembled WGS sequence"/>
</dbReference>
<feature type="region of interest" description="Disordered" evidence="4">
    <location>
        <begin position="1"/>
        <end position="39"/>
    </location>
</feature>
<evidence type="ECO:0008006" key="7">
    <source>
        <dbReference type="Google" id="ProtNLM"/>
    </source>
</evidence>
<feature type="region of interest" description="Disordered" evidence="4">
    <location>
        <begin position="408"/>
        <end position="433"/>
    </location>
</feature>
<dbReference type="InterPro" id="IPR002110">
    <property type="entry name" value="Ankyrin_rpt"/>
</dbReference>
<feature type="compositionally biased region" description="Basic and acidic residues" evidence="4">
    <location>
        <begin position="679"/>
        <end position="688"/>
    </location>
</feature>
<evidence type="ECO:0000313" key="6">
    <source>
        <dbReference type="Proteomes" id="UP000754883"/>
    </source>
</evidence>